<dbReference type="RefSeq" id="WP_243852223.1">
    <property type="nucleotide sequence ID" value="NZ_JAAOYM010000001.1"/>
</dbReference>
<accession>A0A7X5UPZ9</accession>
<gene>
    <name evidence="2" type="ORF">FHU38_001953</name>
</gene>
<keyword evidence="3" id="KW-1185">Reference proteome</keyword>
<evidence type="ECO:0000256" key="1">
    <source>
        <dbReference type="SAM" id="MobiDB-lite"/>
    </source>
</evidence>
<comment type="caution">
    <text evidence="2">The sequence shown here is derived from an EMBL/GenBank/DDBJ whole genome shotgun (WGS) entry which is preliminary data.</text>
</comment>
<evidence type="ECO:0000313" key="3">
    <source>
        <dbReference type="Proteomes" id="UP000545493"/>
    </source>
</evidence>
<feature type="region of interest" description="Disordered" evidence="1">
    <location>
        <begin position="1"/>
        <end position="25"/>
    </location>
</feature>
<protein>
    <submittedName>
        <fullName evidence="2">Uncharacterized protein</fullName>
    </submittedName>
</protein>
<proteinExistence type="predicted"/>
<sequence>MSTTPNTAPEHTPDTGEAAATGRGRSRLWSIGASGRARLRVGAAPETIRVLTAALDSRIIPDTYVADGAPVVVEGVSGAADPTAGDEDVALPLTASVLKPPLLASLLAQHADVVRPRVDDKGGTVDAEVSPPGPVLAAVLARRSWPGLPVLRRIISTPVLRPDGTLLQTPGYDAATGYYLTDNTHLPQVPEQPGPEQVEAARAFLLERFLRDFPWRSAADRANYLALLVTPIIRPFTRSLSPFGVIDASMPGSGKTILAGCVGLLVGQRVLTWTDSEDELRKAITTVLADECGAVVFDNLTEGTVIDSAVLARLVTERTWTDRRLGTNAAATFPNDRLWLATGNNLRTGGDMASRTVWVRLDPDCPRPEARTGFTIPNLDTWILDPINQATVLWHLLVLILDWTNAGAPTAHSVPSMRQFTRWAQHLGGFLQHHHIPGFLANNEHARDLDDDAAEWRAFLLTWHQLHRDQPLTAQQLRASAETYAGADPWAGTFPTTATGKPLTAKALGRRLTGQLDRWRGDTVLRSVIDPAHNCRAYWVQHNPHHTQPPETNPETRKPGTTPPEQQQHP</sequence>
<name>A0A7X5UPZ9_9PSEU</name>
<reference evidence="2 3" key="1">
    <citation type="submission" date="2020-03" db="EMBL/GenBank/DDBJ databases">
        <title>Sequencing the genomes of 1000 actinobacteria strains.</title>
        <authorList>
            <person name="Klenk H.-P."/>
        </authorList>
    </citation>
    <scope>NUCLEOTIDE SEQUENCE [LARGE SCALE GENOMIC DNA]</scope>
    <source>
        <strain evidence="2 3">DSM 45685</strain>
    </source>
</reference>
<dbReference type="AlphaFoldDB" id="A0A7X5UPZ9"/>
<dbReference type="EMBL" id="JAAOYM010000001">
    <property type="protein sequence ID" value="NIJ11609.1"/>
    <property type="molecule type" value="Genomic_DNA"/>
</dbReference>
<feature type="region of interest" description="Disordered" evidence="1">
    <location>
        <begin position="542"/>
        <end position="570"/>
    </location>
</feature>
<evidence type="ECO:0000313" key="2">
    <source>
        <dbReference type="EMBL" id="NIJ11609.1"/>
    </source>
</evidence>
<dbReference type="Proteomes" id="UP000545493">
    <property type="component" value="Unassembled WGS sequence"/>
</dbReference>
<organism evidence="2 3">
    <name type="scientific">Saccharomonospora amisosensis</name>
    <dbReference type="NCBI Taxonomy" id="1128677"/>
    <lineage>
        <taxon>Bacteria</taxon>
        <taxon>Bacillati</taxon>
        <taxon>Actinomycetota</taxon>
        <taxon>Actinomycetes</taxon>
        <taxon>Pseudonocardiales</taxon>
        <taxon>Pseudonocardiaceae</taxon>
        <taxon>Saccharomonospora</taxon>
    </lineage>
</organism>